<dbReference type="InParanoid" id="A0A671WVP2"/>
<reference evidence="1" key="1">
    <citation type="submission" date="2021-04" db="EMBL/GenBank/DDBJ databases">
        <authorList>
            <consortium name="Wellcome Sanger Institute Data Sharing"/>
        </authorList>
    </citation>
    <scope>NUCLEOTIDE SEQUENCE [LARGE SCALE GENOMIC DNA]</scope>
</reference>
<dbReference type="Ensembl" id="ENSSAUT00010044266.1">
    <property type="protein sequence ID" value="ENSSAUP00010042042.1"/>
    <property type="gene ID" value="ENSSAUG00010017686.1"/>
</dbReference>
<reference evidence="1" key="2">
    <citation type="submission" date="2025-08" db="UniProtKB">
        <authorList>
            <consortium name="Ensembl"/>
        </authorList>
    </citation>
    <scope>IDENTIFICATION</scope>
</reference>
<dbReference type="OMA" id="QCHISAL"/>
<dbReference type="GeneTree" id="ENSGT00940000174630"/>
<name>A0A671WVP2_SPAAU</name>
<evidence type="ECO:0000313" key="2">
    <source>
        <dbReference type="Proteomes" id="UP000472265"/>
    </source>
</evidence>
<keyword evidence="2" id="KW-1185">Reference proteome</keyword>
<reference evidence="1" key="3">
    <citation type="submission" date="2025-09" db="UniProtKB">
        <authorList>
            <consortium name="Ensembl"/>
        </authorList>
    </citation>
    <scope>IDENTIFICATION</scope>
</reference>
<proteinExistence type="predicted"/>
<sequence length="168" mass="17864">SPCQVLSLVGEALSPGPASAVGLGCSSPEVPEIDALVDRTAVKTQVQVLDVTFLHRVHNFLRHPHSEGQVAAYLPHHYCCSNISGLDLHVLPGNLLHHAQSVLCAICAIYPTTPVKCHISALAQHGGGQVCRHKDDPFMALKNLPVNPRTMLQGVASGQDRAIYSAAN</sequence>
<organism evidence="1 2">
    <name type="scientific">Sparus aurata</name>
    <name type="common">Gilthead sea bream</name>
    <dbReference type="NCBI Taxonomy" id="8175"/>
    <lineage>
        <taxon>Eukaryota</taxon>
        <taxon>Metazoa</taxon>
        <taxon>Chordata</taxon>
        <taxon>Craniata</taxon>
        <taxon>Vertebrata</taxon>
        <taxon>Euteleostomi</taxon>
        <taxon>Actinopterygii</taxon>
        <taxon>Neopterygii</taxon>
        <taxon>Teleostei</taxon>
        <taxon>Neoteleostei</taxon>
        <taxon>Acanthomorphata</taxon>
        <taxon>Eupercaria</taxon>
        <taxon>Spariformes</taxon>
        <taxon>Sparidae</taxon>
        <taxon>Sparus</taxon>
    </lineage>
</organism>
<protein>
    <submittedName>
        <fullName evidence="1">Uncharacterized protein</fullName>
    </submittedName>
</protein>
<accession>A0A671WVP2</accession>
<dbReference type="AlphaFoldDB" id="A0A671WVP2"/>
<dbReference type="Proteomes" id="UP000472265">
    <property type="component" value="Chromosome 8"/>
</dbReference>
<evidence type="ECO:0000313" key="1">
    <source>
        <dbReference type="Ensembl" id="ENSSAUP00010042042.1"/>
    </source>
</evidence>